<keyword evidence="8" id="KW-0418">Kinase</keyword>
<feature type="region of interest" description="Disordered" evidence="14">
    <location>
        <begin position="618"/>
        <end position="681"/>
    </location>
</feature>
<gene>
    <name evidence="16" type="ORF">FNF31_01203</name>
</gene>
<keyword evidence="5" id="KW-0808">Transferase</keyword>
<protein>
    <recommendedName>
        <fullName evidence="3">non-specific serine/threonine protein kinase</fullName>
        <ecNumber evidence="3">2.7.11.1</ecNumber>
    </recommendedName>
</protein>
<feature type="compositionally biased region" description="Low complexity" evidence="14">
    <location>
        <begin position="343"/>
        <end position="367"/>
    </location>
</feature>
<feature type="compositionally biased region" description="Basic and acidic residues" evidence="14">
    <location>
        <begin position="326"/>
        <end position="336"/>
    </location>
</feature>
<evidence type="ECO:0000256" key="6">
    <source>
        <dbReference type="ARBA" id="ARBA00022723"/>
    </source>
</evidence>
<dbReference type="GO" id="GO:0004674">
    <property type="term" value="F:protein serine/threonine kinase activity"/>
    <property type="evidence" value="ECO:0007669"/>
    <property type="project" value="UniProtKB-KW"/>
</dbReference>
<evidence type="ECO:0000256" key="12">
    <source>
        <dbReference type="ARBA" id="ARBA00048679"/>
    </source>
</evidence>
<keyword evidence="6" id="KW-0479">Metal-binding</keyword>
<feature type="compositionally biased region" description="Acidic residues" evidence="14">
    <location>
        <begin position="646"/>
        <end position="655"/>
    </location>
</feature>
<dbReference type="InterPro" id="IPR017441">
    <property type="entry name" value="Protein_kinase_ATP_BS"/>
</dbReference>
<comment type="cofactor">
    <cofactor evidence="1">
        <name>Mg(2+)</name>
        <dbReference type="ChEBI" id="CHEBI:18420"/>
    </cofactor>
</comment>
<comment type="catalytic activity">
    <reaction evidence="12">
        <text>L-seryl-[protein] + ATP = O-phospho-L-seryl-[protein] + ADP + H(+)</text>
        <dbReference type="Rhea" id="RHEA:17989"/>
        <dbReference type="Rhea" id="RHEA-COMP:9863"/>
        <dbReference type="Rhea" id="RHEA-COMP:11604"/>
        <dbReference type="ChEBI" id="CHEBI:15378"/>
        <dbReference type="ChEBI" id="CHEBI:29999"/>
        <dbReference type="ChEBI" id="CHEBI:30616"/>
        <dbReference type="ChEBI" id="CHEBI:83421"/>
        <dbReference type="ChEBI" id="CHEBI:456216"/>
        <dbReference type="EC" id="2.7.11.1"/>
    </reaction>
</comment>
<evidence type="ECO:0000313" key="17">
    <source>
        <dbReference type="Proteomes" id="UP000325113"/>
    </source>
</evidence>
<dbReference type="GO" id="GO:0046872">
    <property type="term" value="F:metal ion binding"/>
    <property type="evidence" value="ECO:0007669"/>
    <property type="project" value="UniProtKB-KW"/>
</dbReference>
<dbReference type="PROSITE" id="PS00107">
    <property type="entry name" value="PROTEIN_KINASE_ATP"/>
    <property type="match status" value="1"/>
</dbReference>
<comment type="similarity">
    <text evidence="2">Belongs to the protein kinase superfamily. NEK Ser/Thr protein kinase family. NIMA subfamily.</text>
</comment>
<dbReference type="FunFam" id="3.30.200.20:FF:000097">
    <property type="entry name" value="Probable serine/threonine-protein kinase nek1"/>
    <property type="match status" value="1"/>
</dbReference>
<dbReference type="Gene3D" id="3.30.200.20">
    <property type="entry name" value="Phosphorylase Kinase, domain 1"/>
    <property type="match status" value="1"/>
</dbReference>
<dbReference type="FunFam" id="1.10.510.10:FF:000172">
    <property type="entry name" value="serine/threonine-protein kinase Nek1 isoform X1"/>
    <property type="match status" value="1"/>
</dbReference>
<dbReference type="Pfam" id="PF00069">
    <property type="entry name" value="Pkinase"/>
    <property type="match status" value="1"/>
</dbReference>
<dbReference type="Proteomes" id="UP000325113">
    <property type="component" value="Unassembled WGS sequence"/>
</dbReference>
<dbReference type="InterPro" id="IPR051131">
    <property type="entry name" value="NEK_Ser/Thr_kinase_NIMA"/>
</dbReference>
<dbReference type="SUPFAM" id="SSF56112">
    <property type="entry name" value="Protein kinase-like (PK-like)"/>
    <property type="match status" value="1"/>
</dbReference>
<dbReference type="PANTHER" id="PTHR44899:SF3">
    <property type="entry name" value="SERINE_THREONINE-PROTEIN KINASE NEK1"/>
    <property type="match status" value="1"/>
</dbReference>
<evidence type="ECO:0000256" key="9">
    <source>
        <dbReference type="ARBA" id="ARBA00022840"/>
    </source>
</evidence>
<evidence type="ECO:0000256" key="14">
    <source>
        <dbReference type="SAM" id="MobiDB-lite"/>
    </source>
</evidence>
<keyword evidence="7 13" id="KW-0547">Nucleotide-binding</keyword>
<evidence type="ECO:0000313" key="16">
    <source>
        <dbReference type="EMBL" id="KAA0166828.1"/>
    </source>
</evidence>
<dbReference type="Gene3D" id="1.10.510.10">
    <property type="entry name" value="Transferase(Phosphotransferase) domain 1"/>
    <property type="match status" value="1"/>
</dbReference>
<evidence type="ECO:0000259" key="15">
    <source>
        <dbReference type="PROSITE" id="PS50011"/>
    </source>
</evidence>
<evidence type="ECO:0000256" key="3">
    <source>
        <dbReference type="ARBA" id="ARBA00012513"/>
    </source>
</evidence>
<comment type="caution">
    <text evidence="16">The sequence shown here is derived from an EMBL/GenBank/DDBJ whole genome shotgun (WGS) entry which is preliminary data.</text>
</comment>
<reference evidence="16 17" key="1">
    <citation type="submission" date="2019-07" db="EMBL/GenBank/DDBJ databases">
        <title>Genomes of Cafeteria roenbergensis.</title>
        <authorList>
            <person name="Fischer M.G."/>
            <person name="Hackl T."/>
            <person name="Roman M."/>
        </authorList>
    </citation>
    <scope>NUCLEOTIDE SEQUENCE [LARGE SCALE GENOMIC DNA]</scope>
    <source>
        <strain evidence="16 17">Cflag</strain>
    </source>
</reference>
<evidence type="ECO:0000256" key="11">
    <source>
        <dbReference type="ARBA" id="ARBA00047899"/>
    </source>
</evidence>
<dbReference type="GO" id="GO:0005524">
    <property type="term" value="F:ATP binding"/>
    <property type="evidence" value="ECO:0007669"/>
    <property type="project" value="UniProtKB-UniRule"/>
</dbReference>
<accession>A0A5A8DNL0</accession>
<keyword evidence="4" id="KW-0723">Serine/threonine-protein kinase</keyword>
<dbReference type="InterPro" id="IPR011009">
    <property type="entry name" value="Kinase-like_dom_sf"/>
</dbReference>
<feature type="compositionally biased region" description="Basic and acidic residues" evidence="14">
    <location>
        <begin position="448"/>
        <end position="465"/>
    </location>
</feature>
<dbReference type="PANTHER" id="PTHR44899">
    <property type="entry name" value="CAMK FAMILY PROTEIN KINASE"/>
    <property type="match status" value="1"/>
</dbReference>
<keyword evidence="10" id="KW-0460">Magnesium</keyword>
<keyword evidence="9 13" id="KW-0067">ATP-binding</keyword>
<evidence type="ECO:0000256" key="4">
    <source>
        <dbReference type="ARBA" id="ARBA00022527"/>
    </source>
</evidence>
<dbReference type="EMBL" id="VLTM01000007">
    <property type="protein sequence ID" value="KAA0166828.1"/>
    <property type="molecule type" value="Genomic_DNA"/>
</dbReference>
<dbReference type="CDD" id="cd08215">
    <property type="entry name" value="STKc_Nek"/>
    <property type="match status" value="1"/>
</dbReference>
<proteinExistence type="inferred from homology"/>
<organism evidence="16 17">
    <name type="scientific">Cafeteria roenbergensis</name>
    <name type="common">Marine flagellate</name>
    <dbReference type="NCBI Taxonomy" id="33653"/>
    <lineage>
        <taxon>Eukaryota</taxon>
        <taxon>Sar</taxon>
        <taxon>Stramenopiles</taxon>
        <taxon>Bigyra</taxon>
        <taxon>Opalozoa</taxon>
        <taxon>Bicosoecida</taxon>
        <taxon>Cafeteriaceae</taxon>
        <taxon>Cafeteria</taxon>
    </lineage>
</organism>
<dbReference type="EC" id="2.7.11.1" evidence="3"/>
<feature type="region of interest" description="Disordered" evidence="14">
    <location>
        <begin position="448"/>
        <end position="560"/>
    </location>
</feature>
<feature type="compositionally biased region" description="Basic and acidic residues" evidence="14">
    <location>
        <begin position="665"/>
        <end position="681"/>
    </location>
</feature>
<evidence type="ECO:0000256" key="1">
    <source>
        <dbReference type="ARBA" id="ARBA00001946"/>
    </source>
</evidence>
<dbReference type="PROSITE" id="PS00108">
    <property type="entry name" value="PROTEIN_KINASE_ST"/>
    <property type="match status" value="1"/>
</dbReference>
<name>A0A5A8DNL0_CAFRO</name>
<dbReference type="AlphaFoldDB" id="A0A5A8DNL0"/>
<evidence type="ECO:0000256" key="8">
    <source>
        <dbReference type="ARBA" id="ARBA00022777"/>
    </source>
</evidence>
<dbReference type="InterPro" id="IPR008271">
    <property type="entry name" value="Ser/Thr_kinase_AS"/>
</dbReference>
<evidence type="ECO:0000256" key="7">
    <source>
        <dbReference type="ARBA" id="ARBA00022741"/>
    </source>
</evidence>
<feature type="region of interest" description="Disordered" evidence="14">
    <location>
        <begin position="304"/>
        <end position="423"/>
    </location>
</feature>
<evidence type="ECO:0000256" key="2">
    <source>
        <dbReference type="ARBA" id="ARBA00010886"/>
    </source>
</evidence>
<feature type="binding site" evidence="13">
    <location>
        <position position="33"/>
    </location>
    <ligand>
        <name>ATP</name>
        <dbReference type="ChEBI" id="CHEBI:30616"/>
    </ligand>
</feature>
<evidence type="ECO:0000256" key="13">
    <source>
        <dbReference type="PROSITE-ProRule" id="PRU10141"/>
    </source>
</evidence>
<dbReference type="InterPro" id="IPR000719">
    <property type="entry name" value="Prot_kinase_dom"/>
</dbReference>
<comment type="catalytic activity">
    <reaction evidence="11">
        <text>L-threonyl-[protein] + ATP = O-phospho-L-threonyl-[protein] + ADP + H(+)</text>
        <dbReference type="Rhea" id="RHEA:46608"/>
        <dbReference type="Rhea" id="RHEA-COMP:11060"/>
        <dbReference type="Rhea" id="RHEA-COMP:11605"/>
        <dbReference type="ChEBI" id="CHEBI:15378"/>
        <dbReference type="ChEBI" id="CHEBI:30013"/>
        <dbReference type="ChEBI" id="CHEBI:30616"/>
        <dbReference type="ChEBI" id="CHEBI:61977"/>
        <dbReference type="ChEBI" id="CHEBI:456216"/>
        <dbReference type="EC" id="2.7.11.1"/>
    </reaction>
</comment>
<dbReference type="SMART" id="SM00220">
    <property type="entry name" value="S_TKc"/>
    <property type="match status" value="1"/>
</dbReference>
<evidence type="ECO:0000256" key="10">
    <source>
        <dbReference type="ARBA" id="ARBA00022842"/>
    </source>
</evidence>
<evidence type="ECO:0000256" key="5">
    <source>
        <dbReference type="ARBA" id="ARBA00022679"/>
    </source>
</evidence>
<dbReference type="PROSITE" id="PS50011">
    <property type="entry name" value="PROTEIN_KINASE_DOM"/>
    <property type="match status" value="1"/>
</dbReference>
<sequence length="750" mass="80907">MERFRVIRSVGKGSFGLALLVQRKSDGQQFVIKQINTTRMSRKERAEVENEVAVLSRLRSPNIVAYVESFHHRGALCIVMEYADGGDLEKTLQKRRGRLLPEDMVLDWFIQICLALKYVHNRKILHRDLKPANIMLSTSGSGPPVVKLGDFGIAKVLSNTMELARTAIGTPYYLSPEICREERYNNKSDIWSLGCILYEMCSLKHAFEGRNMKQLVQSIMKGRVAPLPRGFSSGVSELVGACLHRDPRRRPRVDRILQHPLLQKRIDAHIGDDAARAELAHTVIHGLRPMRDLPVAADRAARRAAGERVDAGPSVEVAVGRLPRPTLDDRAHDRDGRRRHSVDPSPSAAAPSSVSAAPPLPAAGGSPRPVKTSPVISPRRGVRPPAAGGFVPAPAPVPAPSASDRRREADRRFGGRAAPAAAHATPLVDAEAALMASIRHVEAAADYRRERARHHEAEHARERPPQQRRPASPPAGVPVLDARTEWVGAPMPRRHDMVEEDEDGTPAGRLDLSGEGSGLGSGLSGDEEDADPQAAGGAQTPSEAGTEEEEEVMRAEATLRAMRADADRAAMLSSMVAVSRTTNPGGALAEAAAAARRQAAVGGAGRGVAAGAGAGAAAGAGAGFEQDYGEGSQEEEDLPEHHLEDGEWVDSDTELPDSASEADPSDEHGRREAGHRREQSVAAERELEYIRHVLERTVGQPRLSKACDRLARLDLAEGFEAARLALGREHEHLLPLVQRLVVGGQARGTA</sequence>
<feature type="compositionally biased region" description="Basic and acidic residues" evidence="14">
    <location>
        <begin position="403"/>
        <end position="413"/>
    </location>
</feature>
<feature type="domain" description="Protein kinase" evidence="15">
    <location>
        <begin position="4"/>
        <end position="262"/>
    </location>
</feature>